<evidence type="ECO:0000313" key="2">
    <source>
        <dbReference type="EMBL" id="BAQ48726.1"/>
    </source>
</evidence>
<protein>
    <submittedName>
        <fullName evidence="2">Integrase catalytic region</fullName>
    </submittedName>
</protein>
<dbReference type="Proteomes" id="UP000061432">
    <property type="component" value="Plasmid pMaq22A_1p"/>
</dbReference>
<evidence type="ECO:0000313" key="3">
    <source>
        <dbReference type="Proteomes" id="UP000061432"/>
    </source>
</evidence>
<name>A0A0C6F7F7_9HYPH</name>
<geneLocation type="plasmid" evidence="3">
    <name>pMaq22A_1p DNA</name>
</geneLocation>
<reference evidence="3" key="2">
    <citation type="submission" date="2015-01" db="EMBL/GenBank/DDBJ databases">
        <title>Complete genome sequence of Methylobacterium aquaticum strain 22A.</title>
        <authorList>
            <person name="Tani A."/>
            <person name="Ogura Y."/>
            <person name="Hayashi T."/>
        </authorList>
    </citation>
    <scope>NUCLEOTIDE SEQUENCE [LARGE SCALE GENOMIC DNA]</scope>
    <source>
        <strain evidence="3">MA-22A</strain>
        <plasmid evidence="3">Plasmid pMaq22A_1p DNA</plasmid>
    </source>
</reference>
<dbReference type="KEGG" id="maqu:Maq22A_1p32020"/>
<feature type="region of interest" description="Disordered" evidence="1">
    <location>
        <begin position="28"/>
        <end position="63"/>
    </location>
</feature>
<proteinExistence type="predicted"/>
<keyword evidence="2" id="KW-0614">Plasmid</keyword>
<sequence>MAVGYAILEWIDRYDSRRLLAPIGNVPHTESQARDHANVGEQASAAGPKTNSLQETRGGSVPS</sequence>
<evidence type="ECO:0000256" key="1">
    <source>
        <dbReference type="SAM" id="MobiDB-lite"/>
    </source>
</evidence>
<dbReference type="EMBL" id="AP014705">
    <property type="protein sequence ID" value="BAQ48726.1"/>
    <property type="molecule type" value="Genomic_DNA"/>
</dbReference>
<gene>
    <name evidence="2" type="ORF">Maq22A_1p32020</name>
</gene>
<dbReference type="AlphaFoldDB" id="A0A0C6F7F7"/>
<organism evidence="2 3">
    <name type="scientific">Methylobacterium aquaticum</name>
    <dbReference type="NCBI Taxonomy" id="270351"/>
    <lineage>
        <taxon>Bacteria</taxon>
        <taxon>Pseudomonadati</taxon>
        <taxon>Pseudomonadota</taxon>
        <taxon>Alphaproteobacteria</taxon>
        <taxon>Hyphomicrobiales</taxon>
        <taxon>Methylobacteriaceae</taxon>
        <taxon>Methylobacterium</taxon>
    </lineage>
</organism>
<reference evidence="2 3" key="1">
    <citation type="journal article" date="2015" name="Genome Announc.">
        <title>Complete Genome Sequence of Methylobacterium aquaticum Strain 22A, Isolated from Racomitrium japonicum Moss.</title>
        <authorList>
            <person name="Tani A."/>
            <person name="Ogura Y."/>
            <person name="Hayashi T."/>
            <person name="Kimbara K."/>
        </authorList>
    </citation>
    <scope>NUCLEOTIDE SEQUENCE [LARGE SCALE GENOMIC DNA]</scope>
    <source>
        <strain evidence="2 3">MA-22A</strain>
        <plasmid evidence="3">Plasmid pMaq22A_1p DNA</plasmid>
    </source>
</reference>
<accession>A0A0C6F7F7</accession>
<feature type="compositionally biased region" description="Polar residues" evidence="1">
    <location>
        <begin position="49"/>
        <end position="63"/>
    </location>
</feature>